<name>A0ACC3MW25_9PEZI</name>
<keyword evidence="2" id="KW-1185">Reference proteome</keyword>
<proteinExistence type="predicted"/>
<comment type="caution">
    <text evidence="1">The sequence shown here is derived from an EMBL/GenBank/DDBJ whole genome shotgun (WGS) entry which is preliminary data.</text>
</comment>
<accession>A0ACC3MW25</accession>
<evidence type="ECO:0000313" key="2">
    <source>
        <dbReference type="Proteomes" id="UP001281147"/>
    </source>
</evidence>
<dbReference type="EMBL" id="JAUTXU010000144">
    <property type="protein sequence ID" value="KAK3704000.1"/>
    <property type="molecule type" value="Genomic_DNA"/>
</dbReference>
<evidence type="ECO:0000313" key="1">
    <source>
        <dbReference type="EMBL" id="KAK3704000.1"/>
    </source>
</evidence>
<reference evidence="1" key="1">
    <citation type="submission" date="2023-07" db="EMBL/GenBank/DDBJ databases">
        <title>Black Yeasts Isolated from many extreme environments.</title>
        <authorList>
            <person name="Coleine C."/>
            <person name="Stajich J.E."/>
            <person name="Selbmann L."/>
        </authorList>
    </citation>
    <scope>NUCLEOTIDE SEQUENCE</scope>
    <source>
        <strain evidence="1">CCFEE 5714</strain>
    </source>
</reference>
<organism evidence="1 2">
    <name type="scientific">Vermiconidia calcicola</name>
    <dbReference type="NCBI Taxonomy" id="1690605"/>
    <lineage>
        <taxon>Eukaryota</taxon>
        <taxon>Fungi</taxon>
        <taxon>Dikarya</taxon>
        <taxon>Ascomycota</taxon>
        <taxon>Pezizomycotina</taxon>
        <taxon>Dothideomycetes</taxon>
        <taxon>Dothideomycetidae</taxon>
        <taxon>Mycosphaerellales</taxon>
        <taxon>Extremaceae</taxon>
        <taxon>Vermiconidia</taxon>
    </lineage>
</organism>
<sequence length="392" mass="44614">MLRPPWMTLTSSPALLDLIVAREYGCVTGSTSGGERSPLTNLPFLKQLTSEKKQTKDGQTPKRRGPKPDSKPALTRRQELNRQAQRTHRERKEMYIKALEQEVLRLKEVYADSTRERDKVQQENTRLKALLQQHGISYDFGDSPVKFQRENSGYGSSGSISGSYRPASDSTGFSPPLPNSQPHQMSQSQMQQGQNGMQRSQVGTNMAQLPSNRLDYDQVGIDFVLTLERPCMDHMQYLVVRSHNPEGQDFRHPAEAPDDREEEHMSGHALMSTCPPYSHVKQKPNEPYPLKMPELGTPDLSKLLDLSSRLPLNHDSEITPIMAWTMIYRDERINELTKEDFERIKLDLGTKVRCYGFGAVFEVRDALESVFAERSMQPMDSMFMPQHISTTA</sequence>
<gene>
    <name evidence="1" type="ORF">LTR37_014103</name>
</gene>
<protein>
    <submittedName>
        <fullName evidence="1">Uncharacterized protein</fullName>
    </submittedName>
</protein>
<dbReference type="Proteomes" id="UP001281147">
    <property type="component" value="Unassembled WGS sequence"/>
</dbReference>